<evidence type="ECO:0000313" key="6">
    <source>
        <dbReference type="EMBL" id="UQS86553.1"/>
    </source>
</evidence>
<feature type="domain" description="Conserved virulence factor B third S1" evidence="5">
    <location>
        <begin position="141"/>
        <end position="215"/>
    </location>
</feature>
<sequence length="294" mass="32785">MDQIIGRVAAGKVTDENDGYYFVQIEGATFQLDKNEIKKPLQLGSNFRGFTYENESHKMQITRNVPKIQIDHYGFAEVVGFKHDLGIFVNIGLPNKDVAVSLDDLPTIRSLWPSVGDHLMIALKIDKKGRIWGQIADEEIFNAIAKPANNKMMNKNVQATVYRDKLAGTKVITDDYHLGFVHPNERDVEPRLGQHVAGRVIGVHPDGSLNLSLKPRAYEAISGDAAMIFAVLKHSESGQLPYTDKSDPKAIKKFFGISKGQFKRAVGALLKQRLVTEDEQFLKLTEKGIAKVVE</sequence>
<dbReference type="InterPro" id="IPR048587">
    <property type="entry name" value="CvfB_S1_3rd"/>
</dbReference>
<dbReference type="InterPro" id="IPR048588">
    <property type="entry name" value="CvfB_S1_2nd"/>
</dbReference>
<proteinExistence type="inferred from homology"/>
<evidence type="ECO:0000259" key="2">
    <source>
        <dbReference type="Pfam" id="PF13509"/>
    </source>
</evidence>
<evidence type="ECO:0000256" key="1">
    <source>
        <dbReference type="PIRNR" id="PIRNR012524"/>
    </source>
</evidence>
<evidence type="ECO:0000259" key="4">
    <source>
        <dbReference type="Pfam" id="PF21191"/>
    </source>
</evidence>
<dbReference type="Pfam" id="PF17783">
    <property type="entry name" value="WHD_CvfB"/>
    <property type="match status" value="1"/>
</dbReference>
<dbReference type="InterPro" id="IPR039566">
    <property type="entry name" value="CvfB_S1_st"/>
</dbReference>
<dbReference type="KEGG" id="lbe:MOO44_06575"/>
<evidence type="ECO:0000259" key="3">
    <source>
        <dbReference type="Pfam" id="PF17783"/>
    </source>
</evidence>
<dbReference type="Gene3D" id="1.10.10.10">
    <property type="entry name" value="Winged helix-like DNA-binding domain superfamily/Winged helix DNA-binding domain"/>
    <property type="match status" value="1"/>
</dbReference>
<dbReference type="Pfam" id="PF13509">
    <property type="entry name" value="S1_2"/>
    <property type="match status" value="1"/>
</dbReference>
<evidence type="ECO:0000313" key="7">
    <source>
        <dbReference type="Proteomes" id="UP000831181"/>
    </source>
</evidence>
<dbReference type="InterPro" id="IPR014464">
    <property type="entry name" value="CvfB_fam"/>
</dbReference>
<protein>
    <submittedName>
        <fullName evidence="6">S1-like domain-containing RNA-binding protein</fullName>
    </submittedName>
</protein>
<name>A0A976RRJ6_9LACO</name>
<dbReference type="Proteomes" id="UP000831181">
    <property type="component" value="Chromosome"/>
</dbReference>
<dbReference type="PANTHER" id="PTHR37296:SF1">
    <property type="entry name" value="CONSERVED VIRULENCE FACTOR B"/>
    <property type="match status" value="1"/>
</dbReference>
<feature type="domain" description="Conserved virulence factor B second S1" evidence="4">
    <location>
        <begin position="73"/>
        <end position="134"/>
    </location>
</feature>
<dbReference type="RefSeq" id="WP_260116356.1">
    <property type="nucleotide sequence ID" value="NZ_CP093361.1"/>
</dbReference>
<dbReference type="PANTHER" id="PTHR37296">
    <property type="entry name" value="CONSERVED VIRULENCE FACTOR B"/>
    <property type="match status" value="1"/>
</dbReference>
<dbReference type="Gene3D" id="2.40.50.140">
    <property type="entry name" value="Nucleic acid-binding proteins"/>
    <property type="match status" value="2"/>
</dbReference>
<evidence type="ECO:0000259" key="5">
    <source>
        <dbReference type="Pfam" id="PF21543"/>
    </source>
</evidence>
<dbReference type="Gene3D" id="2.40.50.330">
    <property type="match status" value="1"/>
</dbReference>
<reference evidence="6" key="1">
    <citation type="journal article" date="2022" name="Int. J. Syst. Evol. Microbiol.">
        <title>Apilactobacillus apisilvae sp. nov., Nicolia spurrieriana gen. nov. sp. nov., Bombilactobacillus folatiphilus sp. nov. and Bombilactobacillus thymidiniphilus sp. nov., four new lactic acid bacterial isolates from stingless bees Tetragonula carbonaria and Austroplebeia australis.</title>
        <authorList>
            <person name="Oliphant S.A."/>
            <person name="Watson-Haigh N.S."/>
            <person name="Sumby K.M."/>
            <person name="Gardner J."/>
            <person name="Groom S."/>
            <person name="Jiranek V."/>
        </authorList>
    </citation>
    <scope>NUCLEOTIDE SEQUENCE</scope>
    <source>
        <strain evidence="6">SGEP1_A5</strain>
    </source>
</reference>
<feature type="domain" description="Conserved virulence factor B first S1" evidence="2">
    <location>
        <begin position="5"/>
        <end position="62"/>
    </location>
</feature>
<comment type="similarity">
    <text evidence="1">Belongs to the CvfB family.</text>
</comment>
<gene>
    <name evidence="6" type="ORF">MOO44_06575</name>
</gene>
<dbReference type="InterPro" id="IPR036388">
    <property type="entry name" value="WH-like_DNA-bd_sf"/>
</dbReference>
<accession>A0A976RRJ6</accession>
<dbReference type="AlphaFoldDB" id="A0A976RRJ6"/>
<dbReference type="Pfam" id="PF21543">
    <property type="entry name" value="CvfB_2nd"/>
    <property type="match status" value="1"/>
</dbReference>
<dbReference type="PIRSF" id="PIRSF012524">
    <property type="entry name" value="YitL_S1"/>
    <property type="match status" value="1"/>
</dbReference>
<dbReference type="InterPro" id="IPR012340">
    <property type="entry name" value="NA-bd_OB-fold"/>
</dbReference>
<keyword evidence="7" id="KW-1185">Reference proteome</keyword>
<feature type="domain" description="Conserved virulence factor B-like winged helix" evidence="3">
    <location>
        <begin position="226"/>
        <end position="284"/>
    </location>
</feature>
<dbReference type="Pfam" id="PF21191">
    <property type="entry name" value="CvfB_1st"/>
    <property type="match status" value="1"/>
</dbReference>
<dbReference type="EMBL" id="CP093361">
    <property type="protein sequence ID" value="UQS86553.1"/>
    <property type="molecule type" value="Genomic_DNA"/>
</dbReference>
<organism evidence="6 7">
    <name type="scientific">Nicoliella spurrieriana</name>
    <dbReference type="NCBI Taxonomy" id="2925830"/>
    <lineage>
        <taxon>Bacteria</taxon>
        <taxon>Bacillati</taxon>
        <taxon>Bacillota</taxon>
        <taxon>Bacilli</taxon>
        <taxon>Lactobacillales</taxon>
        <taxon>Lactobacillaceae</taxon>
        <taxon>Nicoliella</taxon>
    </lineage>
</organism>
<dbReference type="InterPro" id="IPR040764">
    <property type="entry name" value="CvfB_WH"/>
</dbReference>